<keyword evidence="1" id="KW-0732">Signal</keyword>
<evidence type="ECO:0000313" key="3">
    <source>
        <dbReference type="Proteomes" id="UP000324738"/>
    </source>
</evidence>
<reference evidence="2 3" key="1">
    <citation type="submission" date="2019-08" db="EMBL/GenBank/DDBJ databases">
        <title>Aureimonas fodiniaquatilis sp. nov., isolated from a coal mine wastewater.</title>
        <authorList>
            <person name="Kim W."/>
        </authorList>
    </citation>
    <scope>NUCLEOTIDE SEQUENCE [LARGE SCALE GENOMIC DNA]</scope>
    <source>
        <strain evidence="2 3">CAU 1482</strain>
    </source>
</reference>
<dbReference type="PROSITE" id="PS51257">
    <property type="entry name" value="PROKAR_LIPOPROTEIN"/>
    <property type="match status" value="1"/>
</dbReference>
<feature type="chain" id="PRO_5022916342" evidence="1">
    <location>
        <begin position="21"/>
        <end position="106"/>
    </location>
</feature>
<dbReference type="AlphaFoldDB" id="A0A5B0DYF1"/>
<evidence type="ECO:0000256" key="1">
    <source>
        <dbReference type="SAM" id="SignalP"/>
    </source>
</evidence>
<gene>
    <name evidence="2" type="ORF">FPY71_09965</name>
</gene>
<dbReference type="EMBL" id="VTWH01000002">
    <property type="protein sequence ID" value="KAA0970791.1"/>
    <property type="molecule type" value="Genomic_DNA"/>
</dbReference>
<dbReference type="Proteomes" id="UP000324738">
    <property type="component" value="Unassembled WGS sequence"/>
</dbReference>
<proteinExistence type="predicted"/>
<comment type="caution">
    <text evidence="2">The sequence shown here is derived from an EMBL/GenBank/DDBJ whole genome shotgun (WGS) entry which is preliminary data.</text>
</comment>
<accession>A0A5B0DYF1</accession>
<name>A0A5B0DYF1_9HYPH</name>
<protein>
    <submittedName>
        <fullName evidence="2">Cell wall anchor protein</fullName>
    </submittedName>
</protein>
<keyword evidence="3" id="KW-1185">Reference proteome</keyword>
<evidence type="ECO:0000313" key="2">
    <source>
        <dbReference type="EMBL" id="KAA0970791.1"/>
    </source>
</evidence>
<sequence>MKRVLIAAAAALALTGCANMDGLIQSKQDELAQICRTEPIIHAAFVAIAADGSISKRIVQAELEAHTTIAAICANPPTDTATALATAAEAYARVLSARAKAAEQES</sequence>
<dbReference type="RefSeq" id="WP_149300092.1">
    <property type="nucleotide sequence ID" value="NZ_VTWH01000002.1"/>
</dbReference>
<feature type="signal peptide" evidence="1">
    <location>
        <begin position="1"/>
        <end position="20"/>
    </location>
</feature>
<organism evidence="2 3">
    <name type="scientific">Aureimonas fodinaquatilis</name>
    <dbReference type="NCBI Taxonomy" id="2565783"/>
    <lineage>
        <taxon>Bacteria</taxon>
        <taxon>Pseudomonadati</taxon>
        <taxon>Pseudomonadota</taxon>
        <taxon>Alphaproteobacteria</taxon>
        <taxon>Hyphomicrobiales</taxon>
        <taxon>Aurantimonadaceae</taxon>
        <taxon>Aureimonas</taxon>
    </lineage>
</organism>